<dbReference type="PANTHER" id="PTHR13754">
    <property type="entry name" value="METALLO-BETA-LACTAMASE SUPERFAMILY PROTEIN"/>
    <property type="match status" value="1"/>
</dbReference>
<gene>
    <name evidence="2" type="ordered locus">Clole_0336</name>
</gene>
<dbReference type="eggNOG" id="COG1237">
    <property type="taxonomic scope" value="Bacteria"/>
</dbReference>
<keyword evidence="3" id="KW-1185">Reference proteome</keyword>
<dbReference type="KEGG" id="cle:Clole_0336"/>
<evidence type="ECO:0000259" key="1">
    <source>
        <dbReference type="Pfam" id="PF00753"/>
    </source>
</evidence>
<dbReference type="CDD" id="cd07713">
    <property type="entry name" value="DHPS-like_MBL-fold"/>
    <property type="match status" value="1"/>
</dbReference>
<accession>F2JJP1</accession>
<dbReference type="AlphaFoldDB" id="F2JJP1"/>
<dbReference type="Gene3D" id="3.60.15.10">
    <property type="entry name" value="Ribonuclease Z/Hydroxyacylglutathione hydrolase-like"/>
    <property type="match status" value="1"/>
</dbReference>
<dbReference type="PANTHER" id="PTHR13754:SF18">
    <property type="entry name" value="7,8-DIHYDROPTERIN-6-METHYL-4-(BETA-D-RIBOFURANOSYL)-AMINOBENZENE-5'-PHOSPHATE SYNTHASE"/>
    <property type="match status" value="1"/>
</dbReference>
<dbReference type="InterPro" id="IPR052926">
    <property type="entry name" value="Metallo-beta-lactamase_dom"/>
</dbReference>
<dbReference type="STRING" id="642492.Clole_0336"/>
<sequence>MKLKVLVDNNTYIDQYYFGEPAVSYYIEDGDTKILFDAGYSDLYIQNAKKLNVPLKEISTIAISHGHNDHTGGLAYLQSSEAFDLSNLKILAHPDTFSKKVIGDLEIGCPISKEELENFVTLDLVKTPIKISPNLTYLGEIPRVHDFENAGPIGQCQCGCHPLEDDYLMDDTALVYQTSEGLYVITGCSHSGICNIIQHAKKVCQCDTILGVIGGFHLFDLSSRLDYTIDYFKKHNIKELYPCHCVSFQVKAAMHQELPIHEVGVGLEINW</sequence>
<dbReference type="GO" id="GO:0016740">
    <property type="term" value="F:transferase activity"/>
    <property type="evidence" value="ECO:0007669"/>
    <property type="project" value="TreeGrafter"/>
</dbReference>
<dbReference type="HOGENOM" id="CLU_036012_0_0_9"/>
<dbReference type="EMBL" id="CP002582">
    <property type="protein sequence ID" value="ADZ82083.1"/>
    <property type="molecule type" value="Genomic_DNA"/>
</dbReference>
<evidence type="ECO:0000313" key="3">
    <source>
        <dbReference type="Proteomes" id="UP000008467"/>
    </source>
</evidence>
<proteinExistence type="predicted"/>
<organism evidence="2 3">
    <name type="scientific">Cellulosilyticum lentocellum (strain ATCC 49066 / DSM 5427 / NCIMB 11756 / RHM5)</name>
    <name type="common">Clostridium lentocellum</name>
    <dbReference type="NCBI Taxonomy" id="642492"/>
    <lineage>
        <taxon>Bacteria</taxon>
        <taxon>Bacillati</taxon>
        <taxon>Bacillota</taxon>
        <taxon>Clostridia</taxon>
        <taxon>Lachnospirales</taxon>
        <taxon>Cellulosilyticaceae</taxon>
        <taxon>Cellulosilyticum</taxon>
    </lineage>
</organism>
<name>F2JJP1_CELLD</name>
<dbReference type="Proteomes" id="UP000008467">
    <property type="component" value="Chromosome"/>
</dbReference>
<reference evidence="2 3" key="1">
    <citation type="journal article" date="2011" name="J. Bacteriol.">
        <title>Complete genome sequence of the cellulose-degrading bacterium Cellulosilyticum lentocellum.</title>
        <authorList>
            <consortium name="US DOE Joint Genome Institute"/>
            <person name="Miller D.A."/>
            <person name="Suen G."/>
            <person name="Bruce D."/>
            <person name="Copeland A."/>
            <person name="Cheng J.F."/>
            <person name="Detter C."/>
            <person name="Goodwin L.A."/>
            <person name="Han C.S."/>
            <person name="Hauser L.J."/>
            <person name="Land M.L."/>
            <person name="Lapidus A."/>
            <person name="Lucas S."/>
            <person name="Meincke L."/>
            <person name="Pitluck S."/>
            <person name="Tapia R."/>
            <person name="Teshima H."/>
            <person name="Woyke T."/>
            <person name="Fox B.G."/>
            <person name="Angert E.R."/>
            <person name="Currie C.R."/>
        </authorList>
    </citation>
    <scope>NUCLEOTIDE SEQUENCE [LARGE SCALE GENOMIC DNA]</scope>
    <source>
        <strain evidence="3">ATCC 49066 / DSM 5427 / NCIMB 11756 / RHM5</strain>
    </source>
</reference>
<evidence type="ECO:0000313" key="2">
    <source>
        <dbReference type="EMBL" id="ADZ82083.1"/>
    </source>
</evidence>
<dbReference type="Pfam" id="PF00753">
    <property type="entry name" value="Lactamase_B"/>
    <property type="match status" value="1"/>
</dbReference>
<dbReference type="InterPro" id="IPR001279">
    <property type="entry name" value="Metallo-B-lactamas"/>
</dbReference>
<protein>
    <submittedName>
        <fullName evidence="2">Beta-lactamase domain protein</fullName>
    </submittedName>
</protein>
<dbReference type="RefSeq" id="WP_013655384.1">
    <property type="nucleotide sequence ID" value="NC_015275.1"/>
</dbReference>
<feature type="domain" description="Metallo-beta-lactamase" evidence="1">
    <location>
        <begin position="21"/>
        <end position="79"/>
    </location>
</feature>
<dbReference type="SUPFAM" id="SSF56281">
    <property type="entry name" value="Metallo-hydrolase/oxidoreductase"/>
    <property type="match status" value="1"/>
</dbReference>
<dbReference type="InterPro" id="IPR041712">
    <property type="entry name" value="DHPS-like_MBL-fold"/>
</dbReference>
<dbReference type="InterPro" id="IPR036866">
    <property type="entry name" value="RibonucZ/Hydroxyglut_hydro"/>
</dbReference>